<dbReference type="InterPro" id="IPR038765">
    <property type="entry name" value="Papain-like_cys_pep_sf"/>
</dbReference>
<reference evidence="2 3" key="1">
    <citation type="journal article" date="2020" name="Biotechnol. Biofuels">
        <title>New insights from the biogas microbiome by comprehensive genome-resolved metagenomics of nearly 1600 species originating from multiple anaerobic digesters.</title>
        <authorList>
            <person name="Campanaro S."/>
            <person name="Treu L."/>
            <person name="Rodriguez-R L.M."/>
            <person name="Kovalovszki A."/>
            <person name="Ziels R.M."/>
            <person name="Maus I."/>
            <person name="Zhu X."/>
            <person name="Kougias P.G."/>
            <person name="Basile A."/>
            <person name="Luo G."/>
            <person name="Schluter A."/>
            <person name="Konstantinidis K.T."/>
            <person name="Angelidaki I."/>
        </authorList>
    </citation>
    <scope>NUCLEOTIDE SEQUENCE [LARGE SCALE GENOMIC DNA]</scope>
    <source>
        <strain evidence="2">AS27yjCOA_61</strain>
    </source>
</reference>
<dbReference type="AlphaFoldDB" id="A0A847J734"/>
<dbReference type="Proteomes" id="UP000559962">
    <property type="component" value="Unassembled WGS sequence"/>
</dbReference>
<feature type="chain" id="PRO_5032855519" evidence="1">
    <location>
        <begin position="27"/>
        <end position="276"/>
    </location>
</feature>
<evidence type="ECO:0000313" key="3">
    <source>
        <dbReference type="Proteomes" id="UP000559962"/>
    </source>
</evidence>
<dbReference type="InterPro" id="IPR024453">
    <property type="entry name" value="Peptidase_C92"/>
</dbReference>
<comment type="caution">
    <text evidence="2">The sequence shown here is derived from an EMBL/GenBank/DDBJ whole genome shotgun (WGS) entry which is preliminary data.</text>
</comment>
<gene>
    <name evidence="2" type="ORF">GX453_09900</name>
</gene>
<name>A0A847J734_9LACT</name>
<dbReference type="Pfam" id="PF05708">
    <property type="entry name" value="Peptidase_C92"/>
    <property type="match status" value="1"/>
</dbReference>
<keyword evidence="1" id="KW-0732">Signal</keyword>
<evidence type="ECO:0000313" key="2">
    <source>
        <dbReference type="EMBL" id="NLH36310.1"/>
    </source>
</evidence>
<dbReference type="EMBL" id="JAAYVO010000135">
    <property type="protein sequence ID" value="NLH36310.1"/>
    <property type="molecule type" value="Genomic_DNA"/>
</dbReference>
<accession>A0A847J734</accession>
<organism evidence="2 3">
    <name type="scientific">Pseudolactococcus chungangensis</name>
    <dbReference type="NCBI Taxonomy" id="451457"/>
    <lineage>
        <taxon>Bacteria</taxon>
        <taxon>Bacillati</taxon>
        <taxon>Bacillota</taxon>
        <taxon>Bacilli</taxon>
        <taxon>Lactobacillales</taxon>
        <taxon>Streptococcaceae</taxon>
        <taxon>Pseudolactococcus</taxon>
    </lineage>
</organism>
<proteinExistence type="predicted"/>
<sequence>MIFKKTLVVTSAVALLSLTATINVKANEVTSSKQEQVASETGNQNTVKVETKDEIEAKLKVSEEKGEVSIASEKDLETLINLEEGVQEDLSNFMDNKPLEADKPSRAVRARYGSWSWRDGVIALTDGGSGSQVPVLGLEWSSWHAAIVAPQWLYAVVEAGPGNGVFVTYSSATTNNFERRYPNNQVWQVAPRTTSVSQDLEAGRWAGRQVGKPYNNDFAGDIRRTDKFYCSQLVWAAYYYSCGFDLDLTRYNTFGTWRIHPKEIYDADTALIYRKK</sequence>
<dbReference type="SUPFAM" id="SSF54001">
    <property type="entry name" value="Cysteine proteinases"/>
    <property type="match status" value="1"/>
</dbReference>
<protein>
    <submittedName>
        <fullName evidence="2">Uncharacterized protein</fullName>
    </submittedName>
</protein>
<feature type="signal peptide" evidence="1">
    <location>
        <begin position="1"/>
        <end position="26"/>
    </location>
</feature>
<evidence type="ECO:0000256" key="1">
    <source>
        <dbReference type="SAM" id="SignalP"/>
    </source>
</evidence>
<dbReference type="Gene3D" id="3.90.1720.10">
    <property type="entry name" value="endopeptidase domain like (from Nostoc punctiforme)"/>
    <property type="match status" value="1"/>
</dbReference>